<dbReference type="PANTHER" id="PTHR46438:SF11">
    <property type="entry name" value="LIPASE-RELATED"/>
    <property type="match status" value="1"/>
</dbReference>
<dbReference type="EMBL" id="CAEZWR010000015">
    <property type="protein sequence ID" value="CAB4655859.1"/>
    <property type="molecule type" value="Genomic_DNA"/>
</dbReference>
<evidence type="ECO:0000259" key="1">
    <source>
        <dbReference type="Pfam" id="PF12697"/>
    </source>
</evidence>
<sequence>MDLHDRVVEVAGAPIHYSVTGQGDFAVVLTHGFRAHHVWWANVVPLLEETYTVITLDLSGSGDSGHRDAYGIDIWGQEVNAVLDDAGIERALMVGHSLGGTSVVMAATQRPERAIGVILMDTFIQGEGRMRPIGAAAASPVRYYDTKEDAVARFRLMPPQEGDDPVLLERLATYGVKPVDDERWTWKFDQVVAPQIDEERLNASIAALKVPFHYVHAMASPVVVPEVVPFILSFAPAGTSVTYVPQAKHHLTVSHPETCAEIIDSFAQEWTAST</sequence>
<proteinExistence type="predicted"/>
<dbReference type="InterPro" id="IPR029058">
    <property type="entry name" value="AB_hydrolase_fold"/>
</dbReference>
<evidence type="ECO:0000313" key="2">
    <source>
        <dbReference type="EMBL" id="CAB4655859.1"/>
    </source>
</evidence>
<dbReference type="Gene3D" id="3.40.50.1820">
    <property type="entry name" value="alpha/beta hydrolase"/>
    <property type="match status" value="1"/>
</dbReference>
<feature type="domain" description="AB hydrolase-1" evidence="1">
    <location>
        <begin position="27"/>
        <end position="261"/>
    </location>
</feature>
<dbReference type="AlphaFoldDB" id="A0A6J6L5Y4"/>
<dbReference type="PRINTS" id="PR00111">
    <property type="entry name" value="ABHYDROLASE"/>
</dbReference>
<dbReference type="Pfam" id="PF12697">
    <property type="entry name" value="Abhydrolase_6"/>
    <property type="match status" value="1"/>
</dbReference>
<name>A0A6J6L5Y4_9ZZZZ</name>
<reference evidence="2" key="1">
    <citation type="submission" date="2020-05" db="EMBL/GenBank/DDBJ databases">
        <authorList>
            <person name="Chiriac C."/>
            <person name="Salcher M."/>
            <person name="Ghai R."/>
            <person name="Kavagutti S V."/>
        </authorList>
    </citation>
    <scope>NUCLEOTIDE SEQUENCE</scope>
</reference>
<accession>A0A6J6L5Y4</accession>
<organism evidence="2">
    <name type="scientific">freshwater metagenome</name>
    <dbReference type="NCBI Taxonomy" id="449393"/>
    <lineage>
        <taxon>unclassified sequences</taxon>
        <taxon>metagenomes</taxon>
        <taxon>ecological metagenomes</taxon>
    </lineage>
</organism>
<dbReference type="PANTHER" id="PTHR46438">
    <property type="entry name" value="ALPHA/BETA-HYDROLASES SUPERFAMILY PROTEIN"/>
    <property type="match status" value="1"/>
</dbReference>
<gene>
    <name evidence="2" type="ORF">UFOPK2282_00215</name>
</gene>
<protein>
    <submittedName>
        <fullName evidence="2">Unannotated protein</fullName>
    </submittedName>
</protein>
<dbReference type="InterPro" id="IPR000073">
    <property type="entry name" value="AB_hydrolase_1"/>
</dbReference>
<dbReference type="SUPFAM" id="SSF53474">
    <property type="entry name" value="alpha/beta-Hydrolases"/>
    <property type="match status" value="1"/>
</dbReference>